<dbReference type="PANTHER" id="PTHR43884">
    <property type="entry name" value="ACYL-COA DEHYDROGENASE"/>
    <property type="match status" value="1"/>
</dbReference>
<dbReference type="GO" id="GO:0003995">
    <property type="term" value="F:acyl-CoA dehydrogenase activity"/>
    <property type="evidence" value="ECO:0007669"/>
    <property type="project" value="TreeGrafter"/>
</dbReference>
<protein>
    <submittedName>
        <fullName evidence="4">Oxidoreductase</fullName>
    </submittedName>
</protein>
<accession>A0A6V8KH58</accession>
<sequence>MRSLDIARETCERYHPGLNKSLGEIPLLEREAKGSSVVEAFRTHQGASLLVPAKYGGCGADPLEAVRVTRAIGSYSPSLGAAATMHNFTAAMLFALADRVGKPTESQVELLSRIAPDGLLLASGWAEGKTEQNILNPSVVAVPTNDGFVVNGAKKPCSMSASMDLLTASAILPTEDGAQALAILLIPSDSPGISIRPFWSSNILAAAQSDEVRLVNVHVPDRLIIRATPEDPGRLDDLQVAAFIWFELLVTSAYVGAASELVTRVLERSRGSISDRAAMCVQLESAVSLTEGTARAVRDGIAGDDAVAAVLVTRFAVQKALAAATEMAVELLGGIAFISSGEIAYLAAAVHPLAYHPPSRTSTAEALVDYFAGGPLVLS</sequence>
<dbReference type="Gene3D" id="1.10.540.10">
    <property type="entry name" value="Acyl-CoA dehydrogenase/oxidase, N-terminal domain"/>
    <property type="match status" value="1"/>
</dbReference>
<dbReference type="EMBL" id="BLPF01000002">
    <property type="protein sequence ID" value="GFJ81439.1"/>
    <property type="molecule type" value="Genomic_DNA"/>
</dbReference>
<reference evidence="4 5" key="1">
    <citation type="submission" date="2020-03" db="EMBL/GenBank/DDBJ databases">
        <title>Whole genome shotgun sequence of Phytohabitans houttuyneae NBRC 108639.</title>
        <authorList>
            <person name="Komaki H."/>
            <person name="Tamura T."/>
        </authorList>
    </citation>
    <scope>NUCLEOTIDE SEQUENCE [LARGE SCALE GENOMIC DNA]</scope>
    <source>
        <strain evidence="4 5">NBRC 108639</strain>
    </source>
</reference>
<keyword evidence="5" id="KW-1185">Reference proteome</keyword>
<dbReference type="InterPro" id="IPR009100">
    <property type="entry name" value="AcylCoA_DH/oxidase_NM_dom_sf"/>
</dbReference>
<gene>
    <name evidence="4" type="ORF">Phou_056190</name>
</gene>
<organism evidence="4 5">
    <name type="scientific">Phytohabitans houttuyneae</name>
    <dbReference type="NCBI Taxonomy" id="1076126"/>
    <lineage>
        <taxon>Bacteria</taxon>
        <taxon>Bacillati</taxon>
        <taxon>Actinomycetota</taxon>
        <taxon>Actinomycetes</taxon>
        <taxon>Micromonosporales</taxon>
        <taxon>Micromonosporaceae</taxon>
    </lineage>
</organism>
<name>A0A6V8KH58_9ACTN</name>
<keyword evidence="2" id="KW-0274">FAD</keyword>
<dbReference type="SUPFAM" id="SSF47203">
    <property type="entry name" value="Acyl-CoA dehydrogenase C-terminal domain-like"/>
    <property type="match status" value="1"/>
</dbReference>
<evidence type="ECO:0000313" key="5">
    <source>
        <dbReference type="Proteomes" id="UP000482800"/>
    </source>
</evidence>
<dbReference type="RefSeq" id="WP_173060633.1">
    <property type="nucleotide sequence ID" value="NZ_BAABGO010000023.1"/>
</dbReference>
<keyword evidence="3" id="KW-0560">Oxidoreductase</keyword>
<dbReference type="InterPro" id="IPR046373">
    <property type="entry name" value="Acyl-CoA_Oxase/DH_mid-dom_sf"/>
</dbReference>
<proteinExistence type="predicted"/>
<evidence type="ECO:0000256" key="1">
    <source>
        <dbReference type="ARBA" id="ARBA00022630"/>
    </source>
</evidence>
<dbReference type="Gene3D" id="2.40.110.10">
    <property type="entry name" value="Butyryl-CoA Dehydrogenase, subunit A, domain 2"/>
    <property type="match status" value="1"/>
</dbReference>
<dbReference type="Proteomes" id="UP000482800">
    <property type="component" value="Unassembled WGS sequence"/>
</dbReference>
<dbReference type="SUPFAM" id="SSF56645">
    <property type="entry name" value="Acyl-CoA dehydrogenase NM domain-like"/>
    <property type="match status" value="1"/>
</dbReference>
<evidence type="ECO:0000256" key="2">
    <source>
        <dbReference type="ARBA" id="ARBA00022827"/>
    </source>
</evidence>
<dbReference type="PANTHER" id="PTHR43884:SF20">
    <property type="entry name" value="ACYL-COA DEHYDROGENASE FADE28"/>
    <property type="match status" value="1"/>
</dbReference>
<evidence type="ECO:0000313" key="4">
    <source>
        <dbReference type="EMBL" id="GFJ81439.1"/>
    </source>
</evidence>
<dbReference type="InterPro" id="IPR037069">
    <property type="entry name" value="AcylCoA_DH/ox_N_sf"/>
</dbReference>
<comment type="caution">
    <text evidence="4">The sequence shown here is derived from an EMBL/GenBank/DDBJ whole genome shotgun (WGS) entry which is preliminary data.</text>
</comment>
<dbReference type="InterPro" id="IPR036250">
    <property type="entry name" value="AcylCo_DH-like_C"/>
</dbReference>
<evidence type="ECO:0000256" key="3">
    <source>
        <dbReference type="ARBA" id="ARBA00023002"/>
    </source>
</evidence>
<dbReference type="GO" id="GO:0050660">
    <property type="term" value="F:flavin adenine dinucleotide binding"/>
    <property type="evidence" value="ECO:0007669"/>
    <property type="project" value="InterPro"/>
</dbReference>
<dbReference type="AlphaFoldDB" id="A0A6V8KH58"/>
<keyword evidence="1" id="KW-0285">Flavoprotein</keyword>
<reference evidence="4 5" key="2">
    <citation type="submission" date="2020-03" db="EMBL/GenBank/DDBJ databases">
        <authorList>
            <person name="Ichikawa N."/>
            <person name="Kimura A."/>
            <person name="Kitahashi Y."/>
            <person name="Uohara A."/>
        </authorList>
    </citation>
    <scope>NUCLEOTIDE SEQUENCE [LARGE SCALE GENOMIC DNA]</scope>
    <source>
        <strain evidence="4 5">NBRC 108639</strain>
    </source>
</reference>